<dbReference type="InterPro" id="IPR001296">
    <property type="entry name" value="Glyco_trans_1"/>
</dbReference>
<reference evidence="5 6" key="1">
    <citation type="submission" date="2014-11" db="EMBL/GenBank/DDBJ databases">
        <title>Draft Genome Sequence of Brevibacterium linens AE038-8.</title>
        <authorList>
            <person name="Maizel D."/>
            <person name="Utturkar S.M."/>
            <person name="Brown S.D."/>
            <person name="Ferrero M."/>
            <person name="Rosen B.P."/>
        </authorList>
    </citation>
    <scope>NUCLEOTIDE SEQUENCE [LARGE SCALE GENOMIC DNA]</scope>
    <source>
        <strain evidence="5 6">AE038-8</strain>
    </source>
</reference>
<dbReference type="GO" id="GO:0016757">
    <property type="term" value="F:glycosyltransferase activity"/>
    <property type="evidence" value="ECO:0007669"/>
    <property type="project" value="UniProtKB-KW"/>
</dbReference>
<dbReference type="AlphaFoldDB" id="A0A0B9A576"/>
<dbReference type="Proteomes" id="UP000031488">
    <property type="component" value="Unassembled WGS sequence"/>
</dbReference>
<name>A0A0B9A576_BRELN</name>
<proteinExistence type="predicted"/>
<dbReference type="Gene3D" id="3.40.50.2000">
    <property type="entry name" value="Glycogen Phosphorylase B"/>
    <property type="match status" value="3"/>
</dbReference>
<keyword evidence="2 5" id="KW-0808">Transferase</keyword>
<organism evidence="5 6">
    <name type="scientific">Brevibacterium linens</name>
    <dbReference type="NCBI Taxonomy" id="1703"/>
    <lineage>
        <taxon>Bacteria</taxon>
        <taxon>Bacillati</taxon>
        <taxon>Actinomycetota</taxon>
        <taxon>Actinomycetes</taxon>
        <taxon>Micrococcales</taxon>
        <taxon>Brevibacteriaceae</taxon>
        <taxon>Brevibacterium</taxon>
    </lineage>
</organism>
<dbReference type="EMBL" id="JTJZ01000013">
    <property type="protein sequence ID" value="KHS53847.1"/>
    <property type="molecule type" value="Genomic_DNA"/>
</dbReference>
<dbReference type="OrthoDB" id="506201at2"/>
<evidence type="ECO:0000313" key="5">
    <source>
        <dbReference type="EMBL" id="KHS53847.1"/>
    </source>
</evidence>
<evidence type="ECO:0000259" key="4">
    <source>
        <dbReference type="Pfam" id="PF00534"/>
    </source>
</evidence>
<dbReference type="RefSeq" id="WP_152609578.1">
    <property type="nucleotide sequence ID" value="NZ_JTJZ01000013.1"/>
</dbReference>
<evidence type="ECO:0000256" key="2">
    <source>
        <dbReference type="ARBA" id="ARBA00022679"/>
    </source>
</evidence>
<dbReference type="SUPFAM" id="SSF53756">
    <property type="entry name" value="UDP-Glycosyltransferase/glycogen phosphorylase"/>
    <property type="match status" value="1"/>
</dbReference>
<dbReference type="Pfam" id="PF00534">
    <property type="entry name" value="Glycos_transf_1"/>
    <property type="match status" value="1"/>
</dbReference>
<dbReference type="PATRIC" id="fig|1703.6.peg.485"/>
<feature type="domain" description="Glycosyl transferase family 1" evidence="4">
    <location>
        <begin position="312"/>
        <end position="460"/>
    </location>
</feature>
<protein>
    <submittedName>
        <fullName evidence="5">Glycosyl transferase group 1</fullName>
    </submittedName>
</protein>
<evidence type="ECO:0000256" key="1">
    <source>
        <dbReference type="ARBA" id="ARBA00022676"/>
    </source>
</evidence>
<keyword evidence="1" id="KW-0328">Glycosyltransferase</keyword>
<sequence>MNNIPETSPRQSHPHRFPHRGLLPEGSYFTLTWTIGYDYGGMTTVALERSSAFARLDNRRVEILTLSPEMKGLDRERELRAAGSIDRKVKVRNLWQDLTSWSDRKLRRMVGTVDPDPTAADDVITRTGQEWTEQRNDSEDSLLQADRYHDRGHLLVIDRQDMKKPGRRGGRRITLFDREQTVIAQWSTARDFYQAWLDIVIGDKPSYLICDSAFVGNFIHEYRRDNVILCMVNHNHFLADANDEPTGALAEDKFGYLRQLDGFDLATTLTDSQRVAMEGLDLSAGKLATVSNLTDDLHGDPDRPRPRSRGSMVARLSPQKRVEDAIAAVASVVADGQQVTLDVYGDGDDRPMLSELIESGNAAGRVTLHGHVDGAKSNFLSSSFSLLTSRFEGQGLVVLESMSAGCIPICYAVDYGPADIIEHGTDGFLVAPGDVDGLAAAISTFLSLPEDEVSRMRRNAVARAADFFHDPIVRRWGEVLAAQPFVPIIRAENARAEVRTAEVTADGVSVTLSVSDLGGSTPEQMFISWKSRTGTFYGRVEAHSSKELITADIPLSRIEPITEEYVDFSLDLVFGRGFERVRLACSEDSALSSSAALHLYSSKHGNLSGRFIRDGLTSTS</sequence>
<evidence type="ECO:0000313" key="6">
    <source>
        <dbReference type="Proteomes" id="UP000031488"/>
    </source>
</evidence>
<evidence type="ECO:0000256" key="3">
    <source>
        <dbReference type="SAM" id="MobiDB-lite"/>
    </source>
</evidence>
<dbReference type="PANTHER" id="PTHR12526:SF629">
    <property type="entry name" value="TEICHURONIC ACID BIOSYNTHESIS GLYCOSYLTRANSFERASE TUAH-RELATED"/>
    <property type="match status" value="1"/>
</dbReference>
<dbReference type="PANTHER" id="PTHR12526">
    <property type="entry name" value="GLYCOSYLTRANSFERASE"/>
    <property type="match status" value="1"/>
</dbReference>
<comment type="caution">
    <text evidence="5">The sequence shown here is derived from an EMBL/GenBank/DDBJ whole genome shotgun (WGS) entry which is preliminary data.</text>
</comment>
<keyword evidence="6" id="KW-1185">Reference proteome</keyword>
<feature type="compositionally biased region" description="Basic and acidic residues" evidence="3">
    <location>
        <begin position="295"/>
        <end position="305"/>
    </location>
</feature>
<accession>A0A0B9A576</accession>
<feature type="region of interest" description="Disordered" evidence="3">
    <location>
        <begin position="293"/>
        <end position="312"/>
    </location>
</feature>
<gene>
    <name evidence="5" type="ORF">AE0388_0602</name>
</gene>